<organism evidence="2 3">
    <name type="scientific">Cytophaga hutchinsonii (strain ATCC 33406 / DSM 1761 / CIP 103989 / NBRC 15051 / NCIMB 9469 / D465)</name>
    <dbReference type="NCBI Taxonomy" id="269798"/>
    <lineage>
        <taxon>Bacteria</taxon>
        <taxon>Pseudomonadati</taxon>
        <taxon>Bacteroidota</taxon>
        <taxon>Cytophagia</taxon>
        <taxon>Cytophagales</taxon>
        <taxon>Cytophagaceae</taxon>
        <taxon>Cytophaga</taxon>
    </lineage>
</organism>
<dbReference type="SUPFAM" id="SSF143422">
    <property type="entry name" value="Transposase IS200-like"/>
    <property type="match status" value="1"/>
</dbReference>
<dbReference type="PANTHER" id="PTHR33360:SF2">
    <property type="entry name" value="TRANSPOSASE FOR INSERTION SEQUENCE ELEMENT IS200"/>
    <property type="match status" value="1"/>
</dbReference>
<dbReference type="PANTHER" id="PTHR33360">
    <property type="entry name" value="TRANSPOSASE FOR INSERTION SEQUENCE ELEMENT IS200"/>
    <property type="match status" value="1"/>
</dbReference>
<evidence type="ECO:0000313" key="2">
    <source>
        <dbReference type="EMBL" id="ABG57669.1"/>
    </source>
</evidence>
<dbReference type="RefSeq" id="WP_011583785.1">
    <property type="nucleotide sequence ID" value="NC_008255.1"/>
</dbReference>
<dbReference type="NCBIfam" id="NF033573">
    <property type="entry name" value="transpos_IS200"/>
    <property type="match status" value="1"/>
</dbReference>
<dbReference type="InterPro" id="IPR036515">
    <property type="entry name" value="Transposase_17_sf"/>
</dbReference>
<dbReference type="InterPro" id="IPR002686">
    <property type="entry name" value="Transposase_17"/>
</dbReference>
<keyword evidence="3" id="KW-1185">Reference proteome</keyword>
<feature type="domain" description="Transposase IS200-like" evidence="1">
    <location>
        <begin position="3"/>
        <end position="117"/>
    </location>
</feature>
<dbReference type="AlphaFoldDB" id="A0A6N4SN16"/>
<dbReference type="EMBL" id="CP000383">
    <property type="protein sequence ID" value="ABG57669.1"/>
    <property type="molecule type" value="Genomic_DNA"/>
</dbReference>
<dbReference type="KEGG" id="chu:CHU_0379"/>
<dbReference type="Pfam" id="PF01797">
    <property type="entry name" value="Y1_Tnp"/>
    <property type="match status" value="1"/>
</dbReference>
<accession>A0A6N4SN16</accession>
<dbReference type="GO" id="GO:0003677">
    <property type="term" value="F:DNA binding"/>
    <property type="evidence" value="ECO:0007669"/>
    <property type="project" value="InterPro"/>
</dbReference>
<sequence length="145" mass="17245">MSFARIWVHLVFATKNRTPFLTREIRYQVKKRIMQNCKEHGIFLQSVNGYRDHLHCLISLGKEQSISLVAQHIKGESSHWLNQNYFINKEFMWQDDYFAISVSESQVKNVIRYIKNQEQHHASKTFSEEAYEYNKIFGIKAISDN</sequence>
<dbReference type="GO" id="GO:0004803">
    <property type="term" value="F:transposase activity"/>
    <property type="evidence" value="ECO:0007669"/>
    <property type="project" value="InterPro"/>
</dbReference>
<reference evidence="2 3" key="1">
    <citation type="journal article" date="2007" name="Appl. Environ. Microbiol.">
        <title>Genome sequence of the cellulolytic gliding bacterium Cytophaga hutchinsonii.</title>
        <authorList>
            <person name="Xie G."/>
            <person name="Bruce D.C."/>
            <person name="Challacombe J.F."/>
            <person name="Chertkov O."/>
            <person name="Detter J.C."/>
            <person name="Gilna P."/>
            <person name="Han C.S."/>
            <person name="Lucas S."/>
            <person name="Misra M."/>
            <person name="Myers G.L."/>
            <person name="Richardson P."/>
            <person name="Tapia R."/>
            <person name="Thayer N."/>
            <person name="Thompson L.S."/>
            <person name="Brettin T.S."/>
            <person name="Henrissat B."/>
            <person name="Wilson D.B."/>
            <person name="McBride M.J."/>
        </authorList>
    </citation>
    <scope>NUCLEOTIDE SEQUENCE [LARGE SCALE GENOMIC DNA]</scope>
    <source>
        <strain evidence="3">ATCC 33406 / DSM 1761 / CIP 103989 / NBRC 15051 / NCIMB 9469 / D465</strain>
    </source>
</reference>
<dbReference type="Gene3D" id="3.30.70.1290">
    <property type="entry name" value="Transposase IS200-like"/>
    <property type="match status" value="1"/>
</dbReference>
<evidence type="ECO:0000313" key="3">
    <source>
        <dbReference type="Proteomes" id="UP000001822"/>
    </source>
</evidence>
<evidence type="ECO:0000259" key="1">
    <source>
        <dbReference type="SMART" id="SM01321"/>
    </source>
</evidence>
<protein>
    <submittedName>
        <fullName evidence="2">Transposase</fullName>
    </submittedName>
</protein>
<dbReference type="Proteomes" id="UP000001822">
    <property type="component" value="Chromosome"/>
</dbReference>
<name>A0A6N4SN16_CYTH3</name>
<dbReference type="GO" id="GO:0006313">
    <property type="term" value="P:DNA transposition"/>
    <property type="evidence" value="ECO:0007669"/>
    <property type="project" value="InterPro"/>
</dbReference>
<dbReference type="SMART" id="SM01321">
    <property type="entry name" value="Y1_Tnp"/>
    <property type="match status" value="1"/>
</dbReference>
<gene>
    <name evidence="2" type="primary">tpn</name>
    <name evidence="2" type="ordered locus">CHU_0379</name>
</gene>
<proteinExistence type="predicted"/>